<keyword evidence="3" id="KW-1185">Reference proteome</keyword>
<dbReference type="Proteomes" id="UP000735302">
    <property type="component" value="Unassembled WGS sequence"/>
</dbReference>
<dbReference type="EMBL" id="BLXT01004325">
    <property type="protein sequence ID" value="GFO11554.1"/>
    <property type="molecule type" value="Genomic_DNA"/>
</dbReference>
<comment type="caution">
    <text evidence="2">The sequence shown here is derived from an EMBL/GenBank/DDBJ whole genome shotgun (WGS) entry which is preliminary data.</text>
</comment>
<evidence type="ECO:0000313" key="2">
    <source>
        <dbReference type="EMBL" id="GFO11554.1"/>
    </source>
</evidence>
<keyword evidence="1" id="KW-0812">Transmembrane</keyword>
<reference evidence="2 3" key="1">
    <citation type="journal article" date="2021" name="Elife">
        <title>Chloroplast acquisition without the gene transfer in kleptoplastic sea slugs, Plakobranchus ocellatus.</title>
        <authorList>
            <person name="Maeda T."/>
            <person name="Takahashi S."/>
            <person name="Yoshida T."/>
            <person name="Shimamura S."/>
            <person name="Takaki Y."/>
            <person name="Nagai Y."/>
            <person name="Toyoda A."/>
            <person name="Suzuki Y."/>
            <person name="Arimoto A."/>
            <person name="Ishii H."/>
            <person name="Satoh N."/>
            <person name="Nishiyama T."/>
            <person name="Hasebe M."/>
            <person name="Maruyama T."/>
            <person name="Minagawa J."/>
            <person name="Obokata J."/>
            <person name="Shigenobu S."/>
        </authorList>
    </citation>
    <scope>NUCLEOTIDE SEQUENCE [LARGE SCALE GENOMIC DNA]</scope>
</reference>
<organism evidence="2 3">
    <name type="scientific">Plakobranchus ocellatus</name>
    <dbReference type="NCBI Taxonomy" id="259542"/>
    <lineage>
        <taxon>Eukaryota</taxon>
        <taxon>Metazoa</taxon>
        <taxon>Spiralia</taxon>
        <taxon>Lophotrochozoa</taxon>
        <taxon>Mollusca</taxon>
        <taxon>Gastropoda</taxon>
        <taxon>Heterobranchia</taxon>
        <taxon>Euthyneura</taxon>
        <taxon>Panpulmonata</taxon>
        <taxon>Sacoglossa</taxon>
        <taxon>Placobranchoidea</taxon>
        <taxon>Plakobranchidae</taxon>
        <taxon>Plakobranchus</taxon>
    </lineage>
</organism>
<keyword evidence="1" id="KW-1133">Transmembrane helix</keyword>
<feature type="transmembrane region" description="Helical" evidence="1">
    <location>
        <begin position="59"/>
        <end position="77"/>
    </location>
</feature>
<name>A0AAV4AUT7_9GAST</name>
<protein>
    <submittedName>
        <fullName evidence="2">Uncharacterized protein</fullName>
    </submittedName>
</protein>
<proteinExistence type="predicted"/>
<sequence length="110" mass="12348">MEYSGCLVENELKDNITKGMGQRKRPDTLRSVFTDAGSMVKSEDLYRGMSLRERGIQDTLISVVTALVACFFVCFWGRRWHSGWPIRPEICKNSSVGSNPASDNQACLRA</sequence>
<gene>
    <name evidence="2" type="ORF">PoB_003805900</name>
</gene>
<dbReference type="AlphaFoldDB" id="A0AAV4AUT7"/>
<evidence type="ECO:0000256" key="1">
    <source>
        <dbReference type="SAM" id="Phobius"/>
    </source>
</evidence>
<accession>A0AAV4AUT7</accession>
<keyword evidence="1" id="KW-0472">Membrane</keyword>
<evidence type="ECO:0000313" key="3">
    <source>
        <dbReference type="Proteomes" id="UP000735302"/>
    </source>
</evidence>